<organism evidence="1 3">
    <name type="scientific">Gossypium arboreum</name>
    <name type="common">Tree cotton</name>
    <name type="synonym">Gossypium nanking</name>
    <dbReference type="NCBI Taxonomy" id="29729"/>
    <lineage>
        <taxon>Eukaryota</taxon>
        <taxon>Viridiplantae</taxon>
        <taxon>Streptophyta</taxon>
        <taxon>Embryophyta</taxon>
        <taxon>Tracheophyta</taxon>
        <taxon>Spermatophyta</taxon>
        <taxon>Magnoliopsida</taxon>
        <taxon>eudicotyledons</taxon>
        <taxon>Gunneridae</taxon>
        <taxon>Pentapetalae</taxon>
        <taxon>rosids</taxon>
        <taxon>malvids</taxon>
        <taxon>Malvales</taxon>
        <taxon>Malvaceae</taxon>
        <taxon>Malvoideae</taxon>
        <taxon>Gossypium</taxon>
    </lineage>
</organism>
<evidence type="ECO:0000313" key="3">
    <source>
        <dbReference type="Proteomes" id="UP001358586"/>
    </source>
</evidence>
<protein>
    <submittedName>
        <fullName evidence="1">Uncharacterized protein</fullName>
    </submittedName>
</protein>
<dbReference type="Proteomes" id="UP001358586">
    <property type="component" value="Chromosome 13"/>
</dbReference>
<sequence length="71" mass="8085">MARGTRPAVAYDSLTWRHGRGCSARRPYSAEGWELQRSLLLGFASLAKPRFRFWAIGPRCKWVFGFVIGLV</sequence>
<dbReference type="EMBL" id="JARKNE010000013">
    <property type="protein sequence ID" value="KAK5771591.1"/>
    <property type="molecule type" value="Genomic_DNA"/>
</dbReference>
<evidence type="ECO:0000313" key="2">
    <source>
        <dbReference type="EMBL" id="KAK5771591.1"/>
    </source>
</evidence>
<keyword evidence="3" id="KW-1185">Reference proteome</keyword>
<reference evidence="1 3" key="1">
    <citation type="submission" date="2023-03" db="EMBL/GenBank/DDBJ databases">
        <title>WGS of Gossypium arboreum.</title>
        <authorList>
            <person name="Yu D."/>
        </authorList>
    </citation>
    <scope>NUCLEOTIDE SEQUENCE [LARGE SCALE GENOMIC DNA]</scope>
    <source>
        <tissue evidence="1">Leaf</tissue>
    </source>
</reference>
<dbReference type="EMBL" id="JARKNE010000013">
    <property type="protein sequence ID" value="KAK5771590.1"/>
    <property type="molecule type" value="Genomic_DNA"/>
</dbReference>
<proteinExistence type="predicted"/>
<name>A0ABR0MG89_GOSAR</name>
<gene>
    <name evidence="1" type="ORF">PVK06_047813</name>
    <name evidence="2" type="ORF">PVK06_047814</name>
</gene>
<comment type="caution">
    <text evidence="1">The sequence shown here is derived from an EMBL/GenBank/DDBJ whole genome shotgun (WGS) entry which is preliminary data.</text>
</comment>
<evidence type="ECO:0000313" key="1">
    <source>
        <dbReference type="EMBL" id="KAK5771590.1"/>
    </source>
</evidence>
<accession>A0ABR0MG89</accession>